<dbReference type="SUPFAM" id="SSF89796">
    <property type="entry name" value="CoA-transferase family III (CaiB/BaiF)"/>
    <property type="match status" value="1"/>
</dbReference>
<dbReference type="GO" id="GO:0008410">
    <property type="term" value="F:CoA-transferase activity"/>
    <property type="evidence" value="ECO:0007669"/>
    <property type="project" value="TreeGrafter"/>
</dbReference>
<reference evidence="2 3" key="1">
    <citation type="submission" date="2016-10" db="EMBL/GenBank/DDBJ databases">
        <authorList>
            <person name="de Groot N.N."/>
        </authorList>
    </citation>
    <scope>NUCLEOTIDE SEQUENCE [LARGE SCALE GENOMIC DNA]</scope>
    <source>
        <strain evidence="2 3">DSM 15345</strain>
    </source>
</reference>
<dbReference type="RefSeq" id="WP_093249180.1">
    <property type="nucleotide sequence ID" value="NZ_FNQM01000002.1"/>
</dbReference>
<keyword evidence="1 2" id="KW-0808">Transferase</keyword>
<dbReference type="InterPro" id="IPR050483">
    <property type="entry name" value="CoA-transferase_III_domain"/>
</dbReference>
<dbReference type="InterPro" id="IPR003673">
    <property type="entry name" value="CoA-Trfase_fam_III"/>
</dbReference>
<name>A0A1H3XAK0_9RHOB</name>
<gene>
    <name evidence="2" type="ORF">SAMN05444370_102341</name>
</gene>
<accession>A0A1H3XAK0</accession>
<dbReference type="Gene3D" id="3.30.1540.10">
    <property type="entry name" value="formyl-coa transferase, domain 3"/>
    <property type="match status" value="1"/>
</dbReference>
<evidence type="ECO:0000313" key="2">
    <source>
        <dbReference type="EMBL" id="SDZ96313.1"/>
    </source>
</evidence>
<dbReference type="Pfam" id="PF02515">
    <property type="entry name" value="CoA_transf_3"/>
    <property type="match status" value="1"/>
</dbReference>
<keyword evidence="3" id="KW-1185">Reference proteome</keyword>
<dbReference type="EMBL" id="FNQM01000002">
    <property type="protein sequence ID" value="SDZ96313.1"/>
    <property type="molecule type" value="Genomic_DNA"/>
</dbReference>
<evidence type="ECO:0000313" key="3">
    <source>
        <dbReference type="Proteomes" id="UP000198703"/>
    </source>
</evidence>
<dbReference type="AlphaFoldDB" id="A0A1H3XAK0"/>
<dbReference type="PANTHER" id="PTHR48207:SF3">
    <property type="entry name" value="SUCCINATE--HYDROXYMETHYLGLUTARATE COA-TRANSFERASE"/>
    <property type="match status" value="1"/>
</dbReference>
<protein>
    <submittedName>
        <fullName evidence="2">Crotonobetainyl-CoA:carnitine CoA-transferase CaiB</fullName>
    </submittedName>
</protein>
<dbReference type="PANTHER" id="PTHR48207">
    <property type="entry name" value="SUCCINATE--HYDROXYMETHYLGLUTARATE COA-TRANSFERASE"/>
    <property type="match status" value="1"/>
</dbReference>
<dbReference type="Gene3D" id="3.40.50.10540">
    <property type="entry name" value="Crotonobetainyl-coa:carnitine coa-transferase, domain 1"/>
    <property type="match status" value="1"/>
</dbReference>
<sequence>MAEPASHQTAGAAAPASEALAGLRVLDLTRVRSGPTCVRQLADWGADVVKIEAPEDAAQFGGPRSGPDFQNLHRNKRSLTLDLKSKEGLRAFRRLAETADVVVENFRPGVKKRLGIDYDTLAAANPGLIYASISGFGQDGPLADRPGFDQIAQGMGGLMSITGKPGEGPMRVGIPVADLCAGLFAAQGIMIALLERAKSGKGQWVQTSLLQAQVFMLDFQAARFLMDGEVPKQAGNNHPTSIPTGVFRTADGHMNIAVTGNVIWRKFAEAMGRPDWLTDDRYETAPLRSENRDALGAEIEAITETRATAEWIDTLIAAGVPAGEINDIGQVFADPQVRHLGLAQPVVSHERGATELVGQPIHMSRTPSRIASPPPMAGQHSAEILAELGYGAGEIAAMKASGAT</sequence>
<dbReference type="Proteomes" id="UP000198703">
    <property type="component" value="Unassembled WGS sequence"/>
</dbReference>
<evidence type="ECO:0000256" key="1">
    <source>
        <dbReference type="ARBA" id="ARBA00022679"/>
    </source>
</evidence>
<dbReference type="OrthoDB" id="7208981at2"/>
<organism evidence="2 3">
    <name type="scientific">Rubrimonas cliftonensis</name>
    <dbReference type="NCBI Taxonomy" id="89524"/>
    <lineage>
        <taxon>Bacteria</taxon>
        <taxon>Pseudomonadati</taxon>
        <taxon>Pseudomonadota</taxon>
        <taxon>Alphaproteobacteria</taxon>
        <taxon>Rhodobacterales</taxon>
        <taxon>Paracoccaceae</taxon>
        <taxon>Rubrimonas</taxon>
    </lineage>
</organism>
<dbReference type="InterPro" id="IPR044855">
    <property type="entry name" value="CoA-Trfase_III_dom3_sf"/>
</dbReference>
<proteinExistence type="predicted"/>
<dbReference type="InterPro" id="IPR023606">
    <property type="entry name" value="CoA-Trfase_III_dom_1_sf"/>
</dbReference>
<dbReference type="STRING" id="89524.SAMN05444370_102341"/>